<accession>A0A235BV42</accession>
<dbReference type="Proteomes" id="UP000215215">
    <property type="component" value="Unassembled WGS sequence"/>
</dbReference>
<evidence type="ECO:0000313" key="2">
    <source>
        <dbReference type="EMBL" id="OYD16208.1"/>
    </source>
</evidence>
<proteinExistence type="predicted"/>
<feature type="domain" description="MvaI/BcnI restriction endonuclease" evidence="1">
    <location>
        <begin position="2"/>
        <end position="116"/>
    </location>
</feature>
<name>A0A235BV42_UNCW3</name>
<dbReference type="Gene3D" id="3.40.210.20">
    <property type="entry name" value="MvaI/BcnI restriction endonuclease, catalytic domain"/>
    <property type="match status" value="1"/>
</dbReference>
<dbReference type="InterPro" id="IPR043004">
    <property type="entry name" value="MvaI_BcnI_cat"/>
</dbReference>
<comment type="caution">
    <text evidence="2">The sequence shown here is derived from an EMBL/GenBank/DDBJ whole genome shotgun (WGS) entry which is preliminary data.</text>
</comment>
<gene>
    <name evidence="2" type="ORF">CH333_03940</name>
</gene>
<sequence>MGYVKTHRAGNTGIGKTLEDLLGIKENNVPGPNAAMIELKSARKNASSMLTLFTKSPLPRKANSVLLERFGYESTRRNKRKELHTTVNAKTYNRLKGEAGFKIDVKKERIDLITTEREVLGYWDKETLKKSFETQV</sequence>
<dbReference type="Pfam" id="PF15515">
    <property type="entry name" value="MvaI_BcnI"/>
    <property type="match status" value="1"/>
</dbReference>
<evidence type="ECO:0000313" key="3">
    <source>
        <dbReference type="Proteomes" id="UP000215215"/>
    </source>
</evidence>
<evidence type="ECO:0000259" key="1">
    <source>
        <dbReference type="Pfam" id="PF15515"/>
    </source>
</evidence>
<protein>
    <recommendedName>
        <fullName evidence="1">MvaI/BcnI restriction endonuclease domain-containing protein</fullName>
    </recommendedName>
</protein>
<reference evidence="2 3" key="1">
    <citation type="submission" date="2017-07" db="EMBL/GenBank/DDBJ databases">
        <title>Recovery of genomes from metagenomes via a dereplication, aggregation, and scoring strategy.</title>
        <authorList>
            <person name="Sieber C.M."/>
            <person name="Probst A.J."/>
            <person name="Sharrar A."/>
            <person name="Thomas B.C."/>
            <person name="Hess M."/>
            <person name="Tringe S.G."/>
            <person name="Banfield J.F."/>
        </authorList>
    </citation>
    <scope>NUCLEOTIDE SEQUENCE [LARGE SCALE GENOMIC DNA]</scope>
    <source>
        <strain evidence="2">JGI_Cruoil_03_44_89</strain>
    </source>
</reference>
<dbReference type="EMBL" id="NOZQ01000079">
    <property type="protein sequence ID" value="OYD16208.1"/>
    <property type="molecule type" value="Genomic_DNA"/>
</dbReference>
<dbReference type="AlphaFoldDB" id="A0A235BV42"/>
<organism evidence="2 3">
    <name type="scientific">candidate division WOR-3 bacterium JGI_Cruoil_03_44_89</name>
    <dbReference type="NCBI Taxonomy" id="1973748"/>
    <lineage>
        <taxon>Bacteria</taxon>
        <taxon>Bacteria division WOR-3</taxon>
    </lineage>
</organism>
<dbReference type="InterPro" id="IPR029127">
    <property type="entry name" value="MvaI_BcnI"/>
</dbReference>